<dbReference type="InterPro" id="IPR001334">
    <property type="entry name" value="E6"/>
</dbReference>
<dbReference type="GO" id="GO:0042025">
    <property type="term" value="C:host cell nucleus"/>
    <property type="evidence" value="ECO:0007669"/>
    <property type="project" value="UniProtKB-SubCell"/>
</dbReference>
<name>M1V269_9PAPI</name>
<evidence type="ECO:0000256" key="7">
    <source>
        <dbReference type="ARBA" id="ARBA00022771"/>
    </source>
</evidence>
<evidence type="ECO:0000256" key="13">
    <source>
        <dbReference type="ARBA" id="ARBA00023200"/>
    </source>
</evidence>
<evidence type="ECO:0000256" key="15">
    <source>
        <dbReference type="ARBA" id="ARBA00023323"/>
    </source>
</evidence>
<comment type="function">
    <text evidence="16">Plays a major role in the induction and maintenance of cellular transformation. E6 associates with host UBE3A/E6-AP ubiquitin-protein ligase and modulates its activity. Sequesters tumor suppressor TP53 in the host cytoplasm and modulates its activity by interacting with host EP300 that results in the reduction of TP53 acetylation and activation. In turn, apoptosis induced by DNA damage is inhibited. E6 protects also host keratinocytes from apoptosis by mediating the degradation of host BAK1. May also inhibit host immune response.</text>
</comment>
<keyword evidence="13 16" id="KW-1035">Host cytoplasm</keyword>
<dbReference type="GO" id="GO:0006355">
    <property type="term" value="P:regulation of DNA-templated transcription"/>
    <property type="evidence" value="ECO:0007669"/>
    <property type="project" value="UniProtKB-UniRule"/>
</dbReference>
<dbReference type="InterPro" id="IPR038575">
    <property type="entry name" value="E6_sf"/>
</dbReference>
<proteinExistence type="inferred from homology"/>
<feature type="zinc finger region" evidence="16">
    <location>
        <begin position="29"/>
        <end position="65"/>
    </location>
</feature>
<evidence type="ECO:0000256" key="17">
    <source>
        <dbReference type="RuleBase" id="RU363123"/>
    </source>
</evidence>
<evidence type="ECO:0000256" key="16">
    <source>
        <dbReference type="HAMAP-Rule" id="MF_04006"/>
    </source>
</evidence>
<keyword evidence="6 16" id="KW-0479">Metal-binding</keyword>
<dbReference type="GO" id="GO:0039502">
    <property type="term" value="P:symbiont-mediated suppression of host type I interferon-mediated signaling pathway"/>
    <property type="evidence" value="ECO:0007669"/>
    <property type="project" value="UniProtKB-UniRule"/>
</dbReference>
<keyword evidence="9 16" id="KW-0805">Transcription regulation</keyword>
<dbReference type="GO" id="GO:0003677">
    <property type="term" value="F:DNA binding"/>
    <property type="evidence" value="ECO:0007669"/>
    <property type="project" value="UniProtKB-UniRule"/>
</dbReference>
<sequence>MSSGNGHPKNIFLVCRDYGISFEDLRLNCIFCTKELTCAELAAFAIRELDIVWRSGAPYGACARCLLFHGIVRRLHHWDYSYYVEGVETETQQSIYTQRIRCYMCHKPLAREEKDKHRDEKRRYHKISGYWRGSCLHCWTRCTD</sequence>
<evidence type="ECO:0000256" key="14">
    <source>
        <dbReference type="ARBA" id="ARBA00023280"/>
    </source>
</evidence>
<evidence type="ECO:0000256" key="1">
    <source>
        <dbReference type="ARBA" id="ARBA00006346"/>
    </source>
</evidence>
<keyword evidence="2 16" id="KW-0244">Early protein</keyword>
<accession>M1V269</accession>
<gene>
    <name evidence="16 18" type="primary">E6</name>
</gene>
<evidence type="ECO:0000313" key="19">
    <source>
        <dbReference type="Proteomes" id="UP000163587"/>
    </source>
</evidence>
<dbReference type="Pfam" id="PF00518">
    <property type="entry name" value="E6"/>
    <property type="match status" value="1"/>
</dbReference>
<evidence type="ECO:0000256" key="12">
    <source>
        <dbReference type="ARBA" id="ARBA00023163"/>
    </source>
</evidence>
<dbReference type="GO" id="GO:0052150">
    <property type="term" value="P:symbiont-mediated perturbation of host apoptosis"/>
    <property type="evidence" value="ECO:0007669"/>
    <property type="project" value="UniProtKB-KW"/>
</dbReference>
<keyword evidence="11 16" id="KW-0010">Activator</keyword>
<keyword evidence="8 16" id="KW-0862">Zinc</keyword>
<dbReference type="EMBL" id="AB745694">
    <property type="protein sequence ID" value="BAM93531.1"/>
    <property type="molecule type" value="Genomic_DNA"/>
</dbReference>
<dbReference type="HAMAP" id="MF_04006">
    <property type="entry name" value="HPV_E6"/>
    <property type="match status" value="1"/>
</dbReference>
<feature type="zinc finger region" evidence="16">
    <location>
        <begin position="102"/>
        <end position="138"/>
    </location>
</feature>
<comment type="subcellular location">
    <subcellularLocation>
        <location evidence="16 17">Host cytoplasm</location>
    </subcellularLocation>
    <subcellularLocation>
        <location evidence="16 17">Host nucleus</location>
    </subcellularLocation>
</comment>
<keyword evidence="10 16" id="KW-0238">DNA-binding</keyword>
<evidence type="ECO:0000256" key="9">
    <source>
        <dbReference type="ARBA" id="ARBA00023015"/>
    </source>
</evidence>
<evidence type="ECO:0000256" key="8">
    <source>
        <dbReference type="ARBA" id="ARBA00022833"/>
    </source>
</evidence>
<comment type="subunit">
    <text evidence="16">Forms homodimers. Interacts with ubiquitin-protein ligase UBE3A/E6-AP; this interaction stimulates UBE3A ubiquitin activity. Interacts with host TP53 and EP300; this interaction inhibits TP53 activity.</text>
</comment>
<organism evidence="18 19">
    <name type="scientific">Human papillomavirus 160</name>
    <dbReference type="NCBI Taxonomy" id="2259332"/>
    <lineage>
        <taxon>Viruses</taxon>
        <taxon>Monodnaviria</taxon>
        <taxon>Shotokuvirae</taxon>
        <taxon>Cossaviricota</taxon>
        <taxon>Papovaviricetes</taxon>
        <taxon>Zurhausenvirales</taxon>
        <taxon>Papillomaviridae</taxon>
        <taxon>Firstpapillomavirinae</taxon>
        <taxon>Alphapapillomavirus</taxon>
        <taxon>Alphapapillomavirus 2</taxon>
    </lineage>
</organism>
<comment type="similarity">
    <text evidence="1 17">Belongs to the papillomaviridae E6 protein family.</text>
</comment>
<dbReference type="GO" id="GO:0052170">
    <property type="term" value="P:symbiont-mediated suppression of host innate immune response"/>
    <property type="evidence" value="ECO:0007669"/>
    <property type="project" value="UniProtKB-KW"/>
</dbReference>
<dbReference type="GO" id="GO:0039648">
    <property type="term" value="P:symbiont-mediated perturbation of host ubiquitin-like protein modification"/>
    <property type="evidence" value="ECO:0007669"/>
    <property type="project" value="UniProtKB-UniRule"/>
</dbReference>
<keyword evidence="4 16" id="KW-0945">Host-virus interaction</keyword>
<keyword evidence="7 16" id="KW-0863">Zinc-finger</keyword>
<comment type="miscellaneous">
    <text evidence="16">Belongs to the low risk human alphapapillomavirus family. The cancer-causing human papillomavirus E6 protein has a unique carboxy terminal PDZ domain containing substrate but low risk E6s do not possess this domain.</text>
</comment>
<dbReference type="SUPFAM" id="SSF161229">
    <property type="entry name" value="E6 C-terminal domain-like"/>
    <property type="match status" value="2"/>
</dbReference>
<dbReference type="Proteomes" id="UP000163587">
    <property type="component" value="Segment"/>
</dbReference>
<keyword evidence="15 16" id="KW-1119">Modulation of host cell apoptosis by virus</keyword>
<keyword evidence="12 16" id="KW-0804">Transcription</keyword>
<dbReference type="Gene3D" id="3.30.240.40">
    <property type="entry name" value="E6 early regulatory protein"/>
    <property type="match status" value="2"/>
</dbReference>
<keyword evidence="3 16" id="KW-1048">Host nucleus</keyword>
<keyword evidence="14 16" id="KW-0899">Viral immunoevasion</keyword>
<evidence type="ECO:0000256" key="11">
    <source>
        <dbReference type="ARBA" id="ARBA00023159"/>
    </source>
</evidence>
<evidence type="ECO:0000256" key="6">
    <source>
        <dbReference type="ARBA" id="ARBA00022723"/>
    </source>
</evidence>
<dbReference type="GO" id="GO:0008270">
    <property type="term" value="F:zinc ion binding"/>
    <property type="evidence" value="ECO:0007669"/>
    <property type="project" value="UniProtKB-KW"/>
</dbReference>
<dbReference type="GO" id="GO:0030430">
    <property type="term" value="C:host cell cytoplasm"/>
    <property type="evidence" value="ECO:0007669"/>
    <property type="project" value="UniProtKB-SubCell"/>
</dbReference>
<dbReference type="GO" id="GO:0006351">
    <property type="term" value="P:DNA-templated transcription"/>
    <property type="evidence" value="ECO:0007669"/>
    <property type="project" value="UniProtKB-UniRule"/>
</dbReference>
<protein>
    <recommendedName>
        <fullName evidence="16 17">Protein E6</fullName>
    </recommendedName>
</protein>
<reference evidence="18 19" key="1">
    <citation type="journal article" date="2013" name="PLoS ONE">
        <title>Molecular cloning and characterisation of a novel type of human papillomavirus 160 isolated from a flat wart of an immunocompetent patient.</title>
        <authorList>
            <person name="Mitsuishi T."/>
            <person name="Ohsawa I."/>
            <person name="Kato T."/>
            <person name="Egawa N."/>
            <person name="Kiyono T."/>
        </authorList>
    </citation>
    <scope>NUCLEOTIDE SEQUENCE [LARGE SCALE GENOMIC DNA]</scope>
    <source>
        <strain evidence="18">TM</strain>
    </source>
</reference>
<keyword evidence="5 16" id="KW-1090">Inhibition of host innate immune response by virus</keyword>
<evidence type="ECO:0000256" key="2">
    <source>
        <dbReference type="ARBA" id="ARBA00022518"/>
    </source>
</evidence>
<evidence type="ECO:0000256" key="4">
    <source>
        <dbReference type="ARBA" id="ARBA00022581"/>
    </source>
</evidence>
<evidence type="ECO:0000256" key="3">
    <source>
        <dbReference type="ARBA" id="ARBA00022562"/>
    </source>
</evidence>
<evidence type="ECO:0000256" key="5">
    <source>
        <dbReference type="ARBA" id="ARBA00022632"/>
    </source>
</evidence>
<evidence type="ECO:0000313" key="18">
    <source>
        <dbReference type="EMBL" id="BAM93531.1"/>
    </source>
</evidence>
<comment type="caution">
    <text evidence="16">Lacks conserved residue(s) required for the propagation of feature annotation.</text>
</comment>
<evidence type="ECO:0000256" key="10">
    <source>
        <dbReference type="ARBA" id="ARBA00023125"/>
    </source>
</evidence>